<dbReference type="Pfam" id="PF14257">
    <property type="entry name" value="DUF4349"/>
    <property type="match status" value="1"/>
</dbReference>
<feature type="transmembrane region" description="Helical" evidence="2">
    <location>
        <begin position="252"/>
        <end position="277"/>
    </location>
</feature>
<keyword evidence="2" id="KW-0472">Membrane</keyword>
<keyword evidence="2" id="KW-0812">Transmembrane</keyword>
<comment type="caution">
    <text evidence="4">The sequence shown here is derived from an EMBL/GenBank/DDBJ whole genome shotgun (WGS) entry which is preliminary data.</text>
</comment>
<feature type="coiled-coil region" evidence="1">
    <location>
        <begin position="187"/>
        <end position="214"/>
    </location>
</feature>
<reference evidence="4 5" key="1">
    <citation type="submission" date="2018-04" db="EMBL/GenBank/DDBJ databases">
        <title>Adhaeribacter sp. HMF7616 genome sequencing and assembly.</title>
        <authorList>
            <person name="Kang H."/>
            <person name="Kang J."/>
            <person name="Cha I."/>
            <person name="Kim H."/>
            <person name="Joh K."/>
        </authorList>
    </citation>
    <scope>NUCLEOTIDE SEQUENCE [LARGE SCALE GENOMIC DNA]</scope>
    <source>
        <strain evidence="4 5">HMF7616</strain>
    </source>
</reference>
<evidence type="ECO:0000256" key="2">
    <source>
        <dbReference type="SAM" id="Phobius"/>
    </source>
</evidence>
<keyword evidence="2" id="KW-1133">Transmembrane helix</keyword>
<dbReference type="OrthoDB" id="5381491at2"/>
<dbReference type="PROSITE" id="PS51257">
    <property type="entry name" value="PROKAR_LIPOPROTEIN"/>
    <property type="match status" value="1"/>
</dbReference>
<keyword evidence="1" id="KW-0175">Coiled coil</keyword>
<dbReference type="RefSeq" id="WP_115372933.1">
    <property type="nucleotide sequence ID" value="NZ_QASA01000001.1"/>
</dbReference>
<dbReference type="AlphaFoldDB" id="A0A369QFH1"/>
<dbReference type="EMBL" id="QASA01000001">
    <property type="protein sequence ID" value="RDC63671.1"/>
    <property type="molecule type" value="Genomic_DNA"/>
</dbReference>
<proteinExistence type="predicted"/>
<evidence type="ECO:0000256" key="1">
    <source>
        <dbReference type="SAM" id="Coils"/>
    </source>
</evidence>
<evidence type="ECO:0000313" key="4">
    <source>
        <dbReference type="EMBL" id="RDC63671.1"/>
    </source>
</evidence>
<organism evidence="4 5">
    <name type="scientific">Adhaeribacter pallidiroseus</name>
    <dbReference type="NCBI Taxonomy" id="2072847"/>
    <lineage>
        <taxon>Bacteria</taxon>
        <taxon>Pseudomonadati</taxon>
        <taxon>Bacteroidota</taxon>
        <taxon>Cytophagia</taxon>
        <taxon>Cytophagales</taxon>
        <taxon>Hymenobacteraceae</taxon>
        <taxon>Adhaeribacter</taxon>
    </lineage>
</organism>
<evidence type="ECO:0000259" key="3">
    <source>
        <dbReference type="Pfam" id="PF14257"/>
    </source>
</evidence>
<sequence length="290" mass="32915">MKKTLLSVKYITVLLIWVVTISCESQTIGKVEQSEGPVVSSPAMDTSYGNAKLEAVQVMQEQAAPPTNLDQKIIRKATLRFQVADFRKSAEVINQIIPQFQGQLLSANENRTENTLESNSVIKVLPQQFEPLIAKLAEQSIYLDSKNITSEDVTTEYIDIAARLKTKKAVELRYLDLLQQARTVKDIIAVENQLRQIQEEIESTEARITYLSRQTSYNTIELTYYQKLGATSSPDTSFAVRVRNALQGGWDVLLGLLIGLIHLWPLLLIFPVLFIYLRWFLRKYSTSRSV</sequence>
<gene>
    <name evidence="4" type="ORF">AHMF7616_02279</name>
</gene>
<protein>
    <recommendedName>
        <fullName evidence="3">DUF4349 domain-containing protein</fullName>
    </recommendedName>
</protein>
<dbReference type="Proteomes" id="UP000253919">
    <property type="component" value="Unassembled WGS sequence"/>
</dbReference>
<feature type="domain" description="DUF4349" evidence="3">
    <location>
        <begin position="71"/>
        <end position="276"/>
    </location>
</feature>
<name>A0A369QFH1_9BACT</name>
<accession>A0A369QFH1</accession>
<evidence type="ECO:0000313" key="5">
    <source>
        <dbReference type="Proteomes" id="UP000253919"/>
    </source>
</evidence>
<dbReference type="InterPro" id="IPR025645">
    <property type="entry name" value="DUF4349"/>
</dbReference>
<keyword evidence="5" id="KW-1185">Reference proteome</keyword>